<dbReference type="Proteomes" id="UP001159363">
    <property type="component" value="Chromosome 3"/>
</dbReference>
<name>A0ABQ9I131_9NEOP</name>
<accession>A0ABQ9I131</accession>
<reference evidence="1 2" key="1">
    <citation type="submission" date="2023-02" db="EMBL/GenBank/DDBJ databases">
        <title>LHISI_Scaffold_Assembly.</title>
        <authorList>
            <person name="Stuart O.P."/>
            <person name="Cleave R."/>
            <person name="Magrath M.J.L."/>
            <person name="Mikheyev A.S."/>
        </authorList>
    </citation>
    <scope>NUCLEOTIDE SEQUENCE [LARGE SCALE GENOMIC DNA]</scope>
    <source>
        <strain evidence="1">Daus_M_001</strain>
        <tissue evidence="1">Leg muscle</tissue>
    </source>
</reference>
<sequence length="371" mass="41782">MDIEQVLMRAIKSSGSLIYRRGISPSAIATWVHSMPASSRIADEVEEFIGICPPPQNSIWTCESLVSIARPKMSNTSQTGSRNIIHSREHLLSLHLSTGMLDDENINCDTSLQVVVTEIKPIEGMKSLEIHLKPKLVGVSLCSVTQLVTVRNKLLRINPNHLFHRIVCTMNTEEQLSENITFELSAYLIFLFDEGLMRKDTKTSIVRLLSTTPTQLTANSASTQSVPYVVDDGHLLHLVIRQYLAPLKEIFQKYTAYVTTHYGQAHLVLDWYGGGQSTKYEEHLYRSRKACYVDVAVENYLYENTIAKERVRAQFNLAILPSTSAAAREHSLRVLHQVQEWRGVDIDPLSLGWKVLNVCLRPIPSSKNATP</sequence>
<comment type="caution">
    <text evidence="1">The sequence shown here is derived from an EMBL/GenBank/DDBJ whole genome shotgun (WGS) entry which is preliminary data.</text>
</comment>
<gene>
    <name evidence="1" type="ORF">PR048_009848</name>
</gene>
<dbReference type="EMBL" id="JARBHB010000003">
    <property type="protein sequence ID" value="KAJ8890340.1"/>
    <property type="molecule type" value="Genomic_DNA"/>
</dbReference>
<evidence type="ECO:0000313" key="2">
    <source>
        <dbReference type="Proteomes" id="UP001159363"/>
    </source>
</evidence>
<protein>
    <submittedName>
        <fullName evidence="1">Uncharacterized protein</fullName>
    </submittedName>
</protein>
<proteinExistence type="predicted"/>
<organism evidence="1 2">
    <name type="scientific">Dryococelus australis</name>
    <dbReference type="NCBI Taxonomy" id="614101"/>
    <lineage>
        <taxon>Eukaryota</taxon>
        <taxon>Metazoa</taxon>
        <taxon>Ecdysozoa</taxon>
        <taxon>Arthropoda</taxon>
        <taxon>Hexapoda</taxon>
        <taxon>Insecta</taxon>
        <taxon>Pterygota</taxon>
        <taxon>Neoptera</taxon>
        <taxon>Polyneoptera</taxon>
        <taxon>Phasmatodea</taxon>
        <taxon>Verophasmatodea</taxon>
        <taxon>Anareolatae</taxon>
        <taxon>Phasmatidae</taxon>
        <taxon>Eurycanthinae</taxon>
        <taxon>Dryococelus</taxon>
    </lineage>
</organism>
<keyword evidence="2" id="KW-1185">Reference proteome</keyword>
<evidence type="ECO:0000313" key="1">
    <source>
        <dbReference type="EMBL" id="KAJ8890340.1"/>
    </source>
</evidence>